<evidence type="ECO:0000256" key="3">
    <source>
        <dbReference type="ARBA" id="ARBA00022692"/>
    </source>
</evidence>
<feature type="transmembrane region" description="Helical" evidence="6">
    <location>
        <begin position="812"/>
        <end position="831"/>
    </location>
</feature>
<dbReference type="STRING" id="947013.SAMN04488109_1467"/>
<proteinExistence type="predicted"/>
<dbReference type="InterPro" id="IPR003838">
    <property type="entry name" value="ABC3_permease_C"/>
</dbReference>
<evidence type="ECO:0000259" key="8">
    <source>
        <dbReference type="Pfam" id="PF12704"/>
    </source>
</evidence>
<name>A0A1M5LYC7_9BACT</name>
<feature type="transmembrane region" description="Helical" evidence="6">
    <location>
        <begin position="517"/>
        <end position="537"/>
    </location>
</feature>
<dbReference type="AlphaFoldDB" id="A0A1M5LYC7"/>
<keyword evidence="10" id="KW-1185">Reference proteome</keyword>
<dbReference type="InterPro" id="IPR025857">
    <property type="entry name" value="MacB_PCD"/>
</dbReference>
<feature type="domain" description="MacB-like periplasmic core" evidence="8">
    <location>
        <begin position="523"/>
        <end position="723"/>
    </location>
</feature>
<comment type="subcellular location">
    <subcellularLocation>
        <location evidence="1">Cell membrane</location>
        <topology evidence="1">Multi-pass membrane protein</topology>
    </subcellularLocation>
</comment>
<gene>
    <name evidence="9" type="ORF">SAMN04488109_1467</name>
</gene>
<dbReference type="PANTHER" id="PTHR30572">
    <property type="entry name" value="MEMBRANE COMPONENT OF TRANSPORTER-RELATED"/>
    <property type="match status" value="1"/>
</dbReference>
<sequence length="883" mass="99505">MPLSRSEIDYIRYDLRTKGLAGGDLFEELVDHVCCEVELRVGEGIAFKKAYEAVIRNIDPAHWPDLQNKVLQSENYNAATMLRNILKMMLRNMNKHRFHATINVVGLSLGLTCFMVIALYLRHEQGYDKMFTQSASIYRITASSTVGGTTNHIPTTFPAFGPEIKARFNEDVGHYTRIINYKYSRMVPTFRYNENIFYEEKVIFADSSFFDLFDFPFLTGNPENALGHPNAVVITKKMEEKYFGSESALGKTLRFNNQTDLEVTGVVRDLPSNTHIQFDFVIPLSNIASSGVFKDTKFLEEYNNDWFWTYFTVKDPLKVPIIEAGINKIATDKLPDFQKDFNAKFYVQALHDVHLHSEFDYNTDLAQNGNIRNLYIFISVGILVLVISAINFINLTMATASRRFKEIGISKVLGALKWHLRLQFILESVVVCMIALCFAFLILPLMLPLFSSLLDVSLSLDVRANASLLGGIFLFTILVGILSGAYPAFFISSFEPQRVLKGVWKSGKGGNGDFRKLLVGAQIAISIFLIIGTIVIARQLRFIQDKSLGYDKDQIIMVTIRGTSVPGSYFAFKNNLLSESSIVSVSSVSEPIGREVQFMSFTVEGKEKTQFVKILNVTHDFVKTMGLEIVQGRDFSRDHATDSTSGFIINEAAARAFQWDEPVGKALDHAGRPVKLGSVIGVVKDFNFEPLQKKIDPIIIWFGWPRWYAAVRVEKGKTAEALAAIEREWKRFEPEKPLSFHFLDQSIDQVYSSERRLSKVFMIFSVLSIFTAVLGLYGLVSFIAEQRLAEIGIRKVLGASVSSILYLISKEYVLLVVAAFLLAAPITYLIVDQWLQNFAFRIAWSPLYFLSGLLISGTIVVITVALKAVKAARSNPVDTLKYE</sequence>
<protein>
    <submittedName>
        <fullName evidence="9">Putative ABC transport system permease protein</fullName>
    </submittedName>
</protein>
<evidence type="ECO:0000256" key="6">
    <source>
        <dbReference type="SAM" id="Phobius"/>
    </source>
</evidence>
<evidence type="ECO:0000256" key="4">
    <source>
        <dbReference type="ARBA" id="ARBA00022989"/>
    </source>
</evidence>
<keyword evidence="5 6" id="KW-0472">Membrane</keyword>
<evidence type="ECO:0000313" key="9">
    <source>
        <dbReference type="EMBL" id="SHG70114.1"/>
    </source>
</evidence>
<accession>A0A1M5LYC7</accession>
<dbReference type="OrthoDB" id="8769057at2"/>
<dbReference type="Pfam" id="PF12704">
    <property type="entry name" value="MacB_PCD"/>
    <property type="match status" value="2"/>
</dbReference>
<feature type="domain" description="ABC3 transporter permease C-terminal" evidence="7">
    <location>
        <begin position="379"/>
        <end position="496"/>
    </location>
</feature>
<dbReference type="EMBL" id="FQWQ01000001">
    <property type="protein sequence ID" value="SHG70114.1"/>
    <property type="molecule type" value="Genomic_DNA"/>
</dbReference>
<keyword evidence="2" id="KW-1003">Cell membrane</keyword>
<feature type="transmembrane region" description="Helical" evidence="6">
    <location>
        <begin position="374"/>
        <end position="395"/>
    </location>
</feature>
<feature type="transmembrane region" description="Helical" evidence="6">
    <location>
        <begin position="843"/>
        <end position="866"/>
    </location>
</feature>
<feature type="transmembrane region" description="Helical" evidence="6">
    <location>
        <begin position="467"/>
        <end position="491"/>
    </location>
</feature>
<evidence type="ECO:0000256" key="1">
    <source>
        <dbReference type="ARBA" id="ARBA00004651"/>
    </source>
</evidence>
<feature type="domain" description="MacB-like periplasmic core" evidence="8">
    <location>
        <begin position="102"/>
        <end position="324"/>
    </location>
</feature>
<feature type="domain" description="ABC3 transporter permease C-terminal" evidence="7">
    <location>
        <begin position="762"/>
        <end position="876"/>
    </location>
</feature>
<dbReference type="Proteomes" id="UP000184212">
    <property type="component" value="Unassembled WGS sequence"/>
</dbReference>
<keyword evidence="4 6" id="KW-1133">Transmembrane helix</keyword>
<evidence type="ECO:0000313" key="10">
    <source>
        <dbReference type="Proteomes" id="UP000184212"/>
    </source>
</evidence>
<evidence type="ECO:0000256" key="5">
    <source>
        <dbReference type="ARBA" id="ARBA00023136"/>
    </source>
</evidence>
<dbReference type="GO" id="GO:0022857">
    <property type="term" value="F:transmembrane transporter activity"/>
    <property type="evidence" value="ECO:0007669"/>
    <property type="project" value="TreeGrafter"/>
</dbReference>
<dbReference type="RefSeq" id="WP_073132351.1">
    <property type="nucleotide sequence ID" value="NZ_FQWQ01000001.1"/>
</dbReference>
<organism evidence="9 10">
    <name type="scientific">Chryseolinea serpens</name>
    <dbReference type="NCBI Taxonomy" id="947013"/>
    <lineage>
        <taxon>Bacteria</taxon>
        <taxon>Pseudomonadati</taxon>
        <taxon>Bacteroidota</taxon>
        <taxon>Cytophagia</taxon>
        <taxon>Cytophagales</taxon>
        <taxon>Fulvivirgaceae</taxon>
        <taxon>Chryseolinea</taxon>
    </lineage>
</organism>
<feature type="transmembrane region" description="Helical" evidence="6">
    <location>
        <begin position="98"/>
        <end position="121"/>
    </location>
</feature>
<feature type="transmembrane region" description="Helical" evidence="6">
    <location>
        <begin position="760"/>
        <end position="784"/>
    </location>
</feature>
<feature type="transmembrane region" description="Helical" evidence="6">
    <location>
        <begin position="424"/>
        <end position="447"/>
    </location>
</feature>
<dbReference type="PANTHER" id="PTHR30572:SF18">
    <property type="entry name" value="ABC-TYPE MACROLIDE FAMILY EXPORT SYSTEM PERMEASE COMPONENT 2"/>
    <property type="match status" value="1"/>
</dbReference>
<keyword evidence="3 6" id="KW-0812">Transmembrane</keyword>
<reference evidence="9 10" key="1">
    <citation type="submission" date="2016-11" db="EMBL/GenBank/DDBJ databases">
        <authorList>
            <person name="Jaros S."/>
            <person name="Januszkiewicz K."/>
            <person name="Wedrychowicz H."/>
        </authorList>
    </citation>
    <scope>NUCLEOTIDE SEQUENCE [LARGE SCALE GENOMIC DNA]</scope>
    <source>
        <strain evidence="9 10">DSM 24574</strain>
    </source>
</reference>
<evidence type="ECO:0000256" key="2">
    <source>
        <dbReference type="ARBA" id="ARBA00022475"/>
    </source>
</evidence>
<dbReference type="Pfam" id="PF02687">
    <property type="entry name" value="FtsX"/>
    <property type="match status" value="2"/>
</dbReference>
<dbReference type="GO" id="GO:0005886">
    <property type="term" value="C:plasma membrane"/>
    <property type="evidence" value="ECO:0007669"/>
    <property type="project" value="UniProtKB-SubCell"/>
</dbReference>
<evidence type="ECO:0000259" key="7">
    <source>
        <dbReference type="Pfam" id="PF02687"/>
    </source>
</evidence>
<dbReference type="InterPro" id="IPR050250">
    <property type="entry name" value="Macrolide_Exporter_MacB"/>
</dbReference>